<feature type="binding site" description="in inhibited form" evidence="9">
    <location>
        <position position="6"/>
    </location>
    <ligand>
        <name>Zn(2+)</name>
        <dbReference type="ChEBI" id="CHEBI:29105"/>
        <label>2</label>
        <note>catalytic</note>
    </ligand>
</feature>
<gene>
    <name evidence="11" type="ORF">DCAF_LOCUS11509</name>
</gene>
<evidence type="ECO:0000256" key="2">
    <source>
        <dbReference type="ARBA" id="ARBA00022723"/>
    </source>
</evidence>
<feature type="binding site" evidence="9">
    <location>
        <position position="159"/>
    </location>
    <ligand>
        <name>Zn(2+)</name>
        <dbReference type="ChEBI" id="CHEBI:29105"/>
        <label>2</label>
        <note>catalytic</note>
    </ligand>
</feature>
<feature type="binding site" evidence="9">
    <location>
        <position position="87"/>
    </location>
    <ligand>
        <name>Ca(2+)</name>
        <dbReference type="ChEBI" id="CHEBI:29108"/>
        <label>2</label>
    </ligand>
</feature>
<reference evidence="11 12" key="1">
    <citation type="submission" date="2024-01" db="EMBL/GenBank/DDBJ databases">
        <authorList>
            <person name="Waweru B."/>
        </authorList>
    </citation>
    <scope>NUCLEOTIDE SEQUENCE [LARGE SCALE GENOMIC DNA]</scope>
</reference>
<evidence type="ECO:0000256" key="6">
    <source>
        <dbReference type="ARBA" id="ARBA00023049"/>
    </source>
</evidence>
<keyword evidence="1" id="KW-0645">Protease</keyword>
<keyword evidence="12" id="KW-1185">Reference proteome</keyword>
<dbReference type="PROSITE" id="PS00546">
    <property type="entry name" value="CYSTEINE_SWITCH"/>
    <property type="match status" value="1"/>
</dbReference>
<dbReference type="GO" id="GO:0008270">
    <property type="term" value="F:zinc ion binding"/>
    <property type="evidence" value="ECO:0007669"/>
    <property type="project" value="InterPro"/>
</dbReference>
<dbReference type="Gene3D" id="3.40.390.10">
    <property type="entry name" value="Collagenase (Catalytic Domain)"/>
    <property type="match status" value="1"/>
</dbReference>
<dbReference type="GO" id="GO:0006508">
    <property type="term" value="P:proteolysis"/>
    <property type="evidence" value="ECO:0007669"/>
    <property type="project" value="UniProtKB-KW"/>
</dbReference>
<dbReference type="InterPro" id="IPR006026">
    <property type="entry name" value="Peptidase_Metallo"/>
</dbReference>
<feature type="binding site" evidence="9">
    <location>
        <position position="141"/>
    </location>
    <ligand>
        <name>Zn(2+)</name>
        <dbReference type="ChEBI" id="CHEBI:29105"/>
        <label>2</label>
        <note>catalytic</note>
    </ligand>
</feature>
<keyword evidence="6" id="KW-0482">Metalloprotease</keyword>
<dbReference type="PRINTS" id="PR00138">
    <property type="entry name" value="MATRIXIN"/>
</dbReference>
<name>A0AAV1RL62_9ROSI</name>
<dbReference type="InterPro" id="IPR001818">
    <property type="entry name" value="Pept_M10_metallopeptidase"/>
</dbReference>
<dbReference type="Proteomes" id="UP001314170">
    <property type="component" value="Unassembled WGS sequence"/>
</dbReference>
<dbReference type="GO" id="GO:0030574">
    <property type="term" value="P:collagen catabolic process"/>
    <property type="evidence" value="ECO:0007669"/>
    <property type="project" value="TreeGrafter"/>
</dbReference>
<dbReference type="GO" id="GO:0004222">
    <property type="term" value="F:metalloendopeptidase activity"/>
    <property type="evidence" value="ECO:0007669"/>
    <property type="project" value="InterPro"/>
</dbReference>
<comment type="caution">
    <text evidence="11">The sequence shown here is derived from an EMBL/GenBank/DDBJ whole genome shotgun (WGS) entry which is preliminary data.</text>
</comment>
<comment type="cofactor">
    <cofactor evidence="9">
        <name>Ca(2+)</name>
        <dbReference type="ChEBI" id="CHEBI:29108"/>
    </cofactor>
    <text evidence="9">Can bind about 5 Ca(2+) ions per subunit.</text>
</comment>
<evidence type="ECO:0000313" key="12">
    <source>
        <dbReference type="Proteomes" id="UP001314170"/>
    </source>
</evidence>
<evidence type="ECO:0000256" key="8">
    <source>
        <dbReference type="PIRSR" id="PIRSR621190-1"/>
    </source>
</evidence>
<sequence>MMMPRCGVPDIVNGRTRMNSAGKYNLDYAFYDGQPKWPLSKKVLNWGLLAGTRRDIIDPVSNYALLSWTGVTPFKFNFVDENVRGGDIAIGFVNKSSVLSEGALGFAFPPTFGTVYFNGNVNWSDGTAAPGTYDMGTAALHELGHALGLQHSSVEAAIMWPTLGSGVIKGLHDDDYQGMKALYGT</sequence>
<dbReference type="SMART" id="SM00235">
    <property type="entry name" value="ZnMc"/>
    <property type="match status" value="1"/>
</dbReference>
<dbReference type="InterPro" id="IPR021190">
    <property type="entry name" value="Pept_M10A"/>
</dbReference>
<evidence type="ECO:0000256" key="1">
    <source>
        <dbReference type="ARBA" id="ARBA00022670"/>
    </source>
</evidence>
<keyword evidence="7" id="KW-0865">Zymogen</keyword>
<evidence type="ECO:0000256" key="5">
    <source>
        <dbReference type="ARBA" id="ARBA00022833"/>
    </source>
</evidence>
<dbReference type="PANTHER" id="PTHR10201:SF323">
    <property type="entry name" value="MATRIX METALLOPROTEINASE-21"/>
    <property type="match status" value="1"/>
</dbReference>
<keyword evidence="2 9" id="KW-0479">Metal-binding</keyword>
<dbReference type="AlphaFoldDB" id="A0AAV1RL62"/>
<evidence type="ECO:0000256" key="3">
    <source>
        <dbReference type="ARBA" id="ARBA00022729"/>
    </source>
</evidence>
<dbReference type="GO" id="GO:0030198">
    <property type="term" value="P:extracellular matrix organization"/>
    <property type="evidence" value="ECO:0007669"/>
    <property type="project" value="TreeGrafter"/>
</dbReference>
<evidence type="ECO:0000259" key="10">
    <source>
        <dbReference type="SMART" id="SM00235"/>
    </source>
</evidence>
<dbReference type="InterPro" id="IPR024079">
    <property type="entry name" value="MetalloPept_cat_dom_sf"/>
</dbReference>
<evidence type="ECO:0000313" key="11">
    <source>
        <dbReference type="EMBL" id="CAK7336501.1"/>
    </source>
</evidence>
<comment type="cofactor">
    <cofactor evidence="9">
        <name>Zn(2+)</name>
        <dbReference type="ChEBI" id="CHEBI:29105"/>
    </cofactor>
    <text evidence="9">Binds 2 Zn(2+) ions per subunit.</text>
</comment>
<feature type="domain" description="Peptidase metallopeptidase" evidence="10">
    <location>
        <begin position="33"/>
        <end position="185"/>
    </location>
</feature>
<keyword evidence="9" id="KW-0106">Calcium</keyword>
<feature type="active site" evidence="8">
    <location>
        <position position="142"/>
    </location>
</feature>
<dbReference type="Pfam" id="PF00413">
    <property type="entry name" value="Peptidase_M10"/>
    <property type="match status" value="1"/>
</dbReference>
<keyword evidence="3" id="KW-0732">Signal</keyword>
<dbReference type="PANTHER" id="PTHR10201">
    <property type="entry name" value="MATRIX METALLOPROTEINASE"/>
    <property type="match status" value="1"/>
</dbReference>
<feature type="binding site" evidence="9">
    <location>
        <position position="151"/>
    </location>
    <ligand>
        <name>Zn(2+)</name>
        <dbReference type="ChEBI" id="CHEBI:29105"/>
        <label>2</label>
        <note>catalytic</note>
    </ligand>
</feature>
<evidence type="ECO:0000256" key="9">
    <source>
        <dbReference type="PIRSR" id="PIRSR621190-2"/>
    </source>
</evidence>
<protein>
    <recommendedName>
        <fullName evidence="10">Peptidase metallopeptidase domain-containing protein</fullName>
    </recommendedName>
</protein>
<evidence type="ECO:0000256" key="7">
    <source>
        <dbReference type="ARBA" id="ARBA00023145"/>
    </source>
</evidence>
<organism evidence="11 12">
    <name type="scientific">Dovyalis caffra</name>
    <dbReference type="NCBI Taxonomy" id="77055"/>
    <lineage>
        <taxon>Eukaryota</taxon>
        <taxon>Viridiplantae</taxon>
        <taxon>Streptophyta</taxon>
        <taxon>Embryophyta</taxon>
        <taxon>Tracheophyta</taxon>
        <taxon>Spermatophyta</taxon>
        <taxon>Magnoliopsida</taxon>
        <taxon>eudicotyledons</taxon>
        <taxon>Gunneridae</taxon>
        <taxon>Pentapetalae</taxon>
        <taxon>rosids</taxon>
        <taxon>fabids</taxon>
        <taxon>Malpighiales</taxon>
        <taxon>Salicaceae</taxon>
        <taxon>Flacourtieae</taxon>
        <taxon>Dovyalis</taxon>
    </lineage>
</organism>
<keyword evidence="5 9" id="KW-0862">Zinc</keyword>
<dbReference type="SUPFAM" id="SSF55486">
    <property type="entry name" value="Metalloproteases ('zincins'), catalytic domain"/>
    <property type="match status" value="1"/>
</dbReference>
<feature type="binding site" evidence="9">
    <location>
        <position position="145"/>
    </location>
    <ligand>
        <name>Zn(2+)</name>
        <dbReference type="ChEBI" id="CHEBI:29105"/>
        <label>2</label>
        <note>catalytic</note>
    </ligand>
</feature>
<evidence type="ECO:0000256" key="4">
    <source>
        <dbReference type="ARBA" id="ARBA00022801"/>
    </source>
</evidence>
<dbReference type="GO" id="GO:0031012">
    <property type="term" value="C:extracellular matrix"/>
    <property type="evidence" value="ECO:0007669"/>
    <property type="project" value="InterPro"/>
</dbReference>
<accession>A0AAV1RL62</accession>
<dbReference type="InterPro" id="IPR021158">
    <property type="entry name" value="Pept_M10A_Zn_BS"/>
</dbReference>
<proteinExistence type="predicted"/>
<keyword evidence="4" id="KW-0378">Hydrolase</keyword>
<dbReference type="EMBL" id="CAWUPB010000994">
    <property type="protein sequence ID" value="CAK7336501.1"/>
    <property type="molecule type" value="Genomic_DNA"/>
</dbReference>